<accession>A0A9D5CQK6</accession>
<proteinExistence type="predicted"/>
<dbReference type="EMBL" id="JAGGNH010000003">
    <property type="protein sequence ID" value="KAJ0977976.1"/>
    <property type="molecule type" value="Genomic_DNA"/>
</dbReference>
<dbReference type="Proteomes" id="UP001085076">
    <property type="component" value="Miscellaneous, Linkage group lg03"/>
</dbReference>
<gene>
    <name evidence="1" type="ORF">J5N97_013450</name>
</gene>
<keyword evidence="2" id="KW-1185">Reference proteome</keyword>
<organism evidence="1 2">
    <name type="scientific">Dioscorea zingiberensis</name>
    <dbReference type="NCBI Taxonomy" id="325984"/>
    <lineage>
        <taxon>Eukaryota</taxon>
        <taxon>Viridiplantae</taxon>
        <taxon>Streptophyta</taxon>
        <taxon>Embryophyta</taxon>
        <taxon>Tracheophyta</taxon>
        <taxon>Spermatophyta</taxon>
        <taxon>Magnoliopsida</taxon>
        <taxon>Liliopsida</taxon>
        <taxon>Dioscoreales</taxon>
        <taxon>Dioscoreaceae</taxon>
        <taxon>Dioscorea</taxon>
    </lineage>
</organism>
<evidence type="ECO:0000313" key="1">
    <source>
        <dbReference type="EMBL" id="KAJ0977976.1"/>
    </source>
</evidence>
<dbReference type="AlphaFoldDB" id="A0A9D5CQK6"/>
<sequence>MPLVSAPPTGRCSDFSDEPRHALHVQHHLKLTVPVPFHPAALPDGLVLVMASIIFEHFVKPLRHRRSSDRPLSSPLEGALDLRLHLELNVPQGLDSALQQLLHQEIRQPRPGRVFRKKGYDTDAENWGQCKRLMECVVQGFIETQLYLHFGGQ</sequence>
<protein>
    <submittedName>
        <fullName evidence="1">Uncharacterized protein</fullName>
    </submittedName>
</protein>
<reference evidence="1" key="1">
    <citation type="submission" date="2021-03" db="EMBL/GenBank/DDBJ databases">
        <authorList>
            <person name="Li Z."/>
            <person name="Yang C."/>
        </authorList>
    </citation>
    <scope>NUCLEOTIDE SEQUENCE</scope>
    <source>
        <strain evidence="1">Dzin_1.0</strain>
        <tissue evidence="1">Leaf</tissue>
    </source>
</reference>
<evidence type="ECO:0000313" key="2">
    <source>
        <dbReference type="Proteomes" id="UP001085076"/>
    </source>
</evidence>
<comment type="caution">
    <text evidence="1">The sequence shown here is derived from an EMBL/GenBank/DDBJ whole genome shotgun (WGS) entry which is preliminary data.</text>
</comment>
<name>A0A9D5CQK6_9LILI</name>
<reference evidence="1" key="2">
    <citation type="journal article" date="2022" name="Hortic Res">
        <title>The genome of Dioscorea zingiberensis sheds light on the biosynthesis, origin and evolution of the medicinally important diosgenin saponins.</title>
        <authorList>
            <person name="Li Y."/>
            <person name="Tan C."/>
            <person name="Li Z."/>
            <person name="Guo J."/>
            <person name="Li S."/>
            <person name="Chen X."/>
            <person name="Wang C."/>
            <person name="Dai X."/>
            <person name="Yang H."/>
            <person name="Song W."/>
            <person name="Hou L."/>
            <person name="Xu J."/>
            <person name="Tong Z."/>
            <person name="Xu A."/>
            <person name="Yuan X."/>
            <person name="Wang W."/>
            <person name="Yang Q."/>
            <person name="Chen L."/>
            <person name="Sun Z."/>
            <person name="Wang K."/>
            <person name="Pan B."/>
            <person name="Chen J."/>
            <person name="Bao Y."/>
            <person name="Liu F."/>
            <person name="Qi X."/>
            <person name="Gang D.R."/>
            <person name="Wen J."/>
            <person name="Li J."/>
        </authorList>
    </citation>
    <scope>NUCLEOTIDE SEQUENCE</scope>
    <source>
        <strain evidence="1">Dzin_1.0</strain>
    </source>
</reference>